<dbReference type="InterPro" id="IPR036291">
    <property type="entry name" value="NAD(P)-bd_dom_sf"/>
</dbReference>
<organism evidence="3 4">
    <name type="scientific">Thermogemmatispora tikiterensis</name>
    <dbReference type="NCBI Taxonomy" id="1825093"/>
    <lineage>
        <taxon>Bacteria</taxon>
        <taxon>Bacillati</taxon>
        <taxon>Chloroflexota</taxon>
        <taxon>Ktedonobacteria</taxon>
        <taxon>Thermogemmatisporales</taxon>
        <taxon>Thermogemmatisporaceae</taxon>
        <taxon>Thermogemmatispora</taxon>
    </lineage>
</organism>
<dbReference type="OrthoDB" id="153550at2"/>
<dbReference type="EMBL" id="MCIF01000002">
    <property type="protein sequence ID" value="RAQ94787.1"/>
    <property type="molecule type" value="Genomic_DNA"/>
</dbReference>
<gene>
    <name evidence="3" type="ORF">A4R35_04510</name>
</gene>
<comment type="caution">
    <text evidence="3">The sequence shown here is derived from an EMBL/GenBank/DDBJ whole genome shotgun (WGS) entry which is preliminary data.</text>
</comment>
<dbReference type="PANTHER" id="PTHR42879:SF2">
    <property type="entry name" value="3-OXOACYL-[ACYL-CARRIER-PROTEIN] REDUCTASE FABG"/>
    <property type="match status" value="1"/>
</dbReference>
<evidence type="ECO:0000313" key="4">
    <source>
        <dbReference type="Proteomes" id="UP000248706"/>
    </source>
</evidence>
<dbReference type="AlphaFoldDB" id="A0A328VB02"/>
<dbReference type="PROSITE" id="PS00061">
    <property type="entry name" value="ADH_SHORT"/>
    <property type="match status" value="1"/>
</dbReference>
<dbReference type="PANTHER" id="PTHR42879">
    <property type="entry name" value="3-OXOACYL-(ACYL-CARRIER-PROTEIN) REDUCTASE"/>
    <property type="match status" value="1"/>
</dbReference>
<evidence type="ECO:0000256" key="2">
    <source>
        <dbReference type="ARBA" id="ARBA00023002"/>
    </source>
</evidence>
<evidence type="ECO:0000313" key="3">
    <source>
        <dbReference type="EMBL" id="RAQ94787.1"/>
    </source>
</evidence>
<evidence type="ECO:0000256" key="1">
    <source>
        <dbReference type="ARBA" id="ARBA00006484"/>
    </source>
</evidence>
<reference evidence="3 4" key="1">
    <citation type="submission" date="2016-08" db="EMBL/GenBank/DDBJ databases">
        <title>Analysis of Carbohydrate Active Enzymes in Thermogemmatispora T81 Reveals Carbohydrate Degradation Ability.</title>
        <authorList>
            <person name="Tomazini A."/>
            <person name="Lal S."/>
            <person name="Stott M."/>
            <person name="Henrissat B."/>
            <person name="Polikarpov I."/>
            <person name="Sparling R."/>
            <person name="Levin D.B."/>
        </authorList>
    </citation>
    <scope>NUCLEOTIDE SEQUENCE [LARGE SCALE GENOMIC DNA]</scope>
    <source>
        <strain evidence="3 4">T81</strain>
    </source>
</reference>
<dbReference type="FunFam" id="3.40.50.720:FF:000084">
    <property type="entry name" value="Short-chain dehydrogenase reductase"/>
    <property type="match status" value="1"/>
</dbReference>
<protein>
    <recommendedName>
        <fullName evidence="5">Short-chain dehydrogenase</fullName>
    </recommendedName>
</protein>
<dbReference type="InterPro" id="IPR002347">
    <property type="entry name" value="SDR_fam"/>
</dbReference>
<keyword evidence="4" id="KW-1185">Reference proteome</keyword>
<sequence>MTLTLEGHTALVTGAGRGMGRAIALRLAREGARVAVADIDEQGTAAVAEEIRAAGGEALPIRLDVSREESVNEGVQQVRARLGPITILINNAGIFRDTPLLESSLQDWYLSLAVNLTGQLLCARAVVPDMIAQRWGRIVNQASMMSKVAFGRDYAYCASKTGVLGLTRSLAVELAGYNICVNALCPGNIMTAMLEEVDRAVAVREGKEPGQFLSERPRDIPLGRLGRPEDIAGVVAFLCGPDGSYITGQAIHVDGGLYMA</sequence>
<dbReference type="InterPro" id="IPR050259">
    <property type="entry name" value="SDR"/>
</dbReference>
<name>A0A328VB02_9CHLR</name>
<evidence type="ECO:0008006" key="5">
    <source>
        <dbReference type="Google" id="ProtNLM"/>
    </source>
</evidence>
<dbReference type="Pfam" id="PF13561">
    <property type="entry name" value="adh_short_C2"/>
    <property type="match status" value="1"/>
</dbReference>
<accession>A0A328VB02</accession>
<keyword evidence="2" id="KW-0560">Oxidoreductase</keyword>
<dbReference type="Proteomes" id="UP000248706">
    <property type="component" value="Unassembled WGS sequence"/>
</dbReference>
<comment type="similarity">
    <text evidence="1">Belongs to the short-chain dehydrogenases/reductases (SDR) family.</text>
</comment>
<dbReference type="InterPro" id="IPR020904">
    <property type="entry name" value="Sc_DH/Rdtase_CS"/>
</dbReference>
<dbReference type="NCBIfam" id="NF005559">
    <property type="entry name" value="PRK07231.1"/>
    <property type="match status" value="1"/>
</dbReference>
<dbReference type="NCBIfam" id="NF009466">
    <property type="entry name" value="PRK12826.1-2"/>
    <property type="match status" value="1"/>
</dbReference>
<dbReference type="SUPFAM" id="SSF51735">
    <property type="entry name" value="NAD(P)-binding Rossmann-fold domains"/>
    <property type="match status" value="1"/>
</dbReference>
<proteinExistence type="inferred from homology"/>
<dbReference type="GO" id="GO:0032787">
    <property type="term" value="P:monocarboxylic acid metabolic process"/>
    <property type="evidence" value="ECO:0007669"/>
    <property type="project" value="UniProtKB-ARBA"/>
</dbReference>
<dbReference type="GO" id="GO:0016491">
    <property type="term" value="F:oxidoreductase activity"/>
    <property type="evidence" value="ECO:0007669"/>
    <property type="project" value="UniProtKB-KW"/>
</dbReference>
<dbReference type="Gene3D" id="3.40.50.720">
    <property type="entry name" value="NAD(P)-binding Rossmann-like Domain"/>
    <property type="match status" value="1"/>
</dbReference>
<dbReference type="PRINTS" id="PR00081">
    <property type="entry name" value="GDHRDH"/>
</dbReference>
<dbReference type="RefSeq" id="WP_112426968.1">
    <property type="nucleotide sequence ID" value="NZ_MCIF01000002.1"/>
</dbReference>
<dbReference type="PRINTS" id="PR00080">
    <property type="entry name" value="SDRFAMILY"/>
</dbReference>